<comment type="caution">
    <text evidence="1">The sequence shown here is derived from an EMBL/GenBank/DDBJ whole genome shotgun (WGS) entry which is preliminary data.</text>
</comment>
<dbReference type="EMBL" id="BAAAPH010000024">
    <property type="protein sequence ID" value="GAA1596430.1"/>
    <property type="molecule type" value="Genomic_DNA"/>
</dbReference>
<organism evidence="1 2">
    <name type="scientific">Kribbella hippodromi</name>
    <dbReference type="NCBI Taxonomy" id="434347"/>
    <lineage>
        <taxon>Bacteria</taxon>
        <taxon>Bacillati</taxon>
        <taxon>Actinomycetota</taxon>
        <taxon>Actinomycetes</taxon>
        <taxon>Propionibacteriales</taxon>
        <taxon>Kribbellaceae</taxon>
        <taxon>Kribbella</taxon>
    </lineage>
</organism>
<accession>A0ABN2E6H7</accession>
<dbReference type="RefSeq" id="WP_425553433.1">
    <property type="nucleotide sequence ID" value="NZ_BAAAPH010000024.1"/>
</dbReference>
<evidence type="ECO:0000313" key="2">
    <source>
        <dbReference type="Proteomes" id="UP001501705"/>
    </source>
</evidence>
<keyword evidence="2" id="KW-1185">Reference proteome</keyword>
<dbReference type="Proteomes" id="UP001501705">
    <property type="component" value="Unassembled WGS sequence"/>
</dbReference>
<evidence type="ECO:0000313" key="1">
    <source>
        <dbReference type="EMBL" id="GAA1596430.1"/>
    </source>
</evidence>
<proteinExistence type="predicted"/>
<reference evidence="1 2" key="1">
    <citation type="journal article" date="2019" name="Int. J. Syst. Evol. Microbiol.">
        <title>The Global Catalogue of Microorganisms (GCM) 10K type strain sequencing project: providing services to taxonomists for standard genome sequencing and annotation.</title>
        <authorList>
            <consortium name="The Broad Institute Genomics Platform"/>
            <consortium name="The Broad Institute Genome Sequencing Center for Infectious Disease"/>
            <person name="Wu L."/>
            <person name="Ma J."/>
        </authorList>
    </citation>
    <scope>NUCLEOTIDE SEQUENCE [LARGE SCALE GENOMIC DNA]</scope>
    <source>
        <strain evidence="1 2">JCM 15572</strain>
    </source>
</reference>
<protein>
    <submittedName>
        <fullName evidence="1">Uncharacterized protein</fullName>
    </submittedName>
</protein>
<gene>
    <name evidence="1" type="ORF">GCM10009804_61170</name>
</gene>
<sequence>MNEQRGQGCDASGQPLVGSLGVVDVVEQVDLGLQLGERFSEWLFVEVAEQGLVEAFVLALGGRFAGKPVIASTPSRDTCATSWPMTPRLGMVLRPGHVR</sequence>
<name>A0ABN2E6H7_9ACTN</name>